<dbReference type="PROSITE" id="PS00070">
    <property type="entry name" value="ALDEHYDE_DEHYDR_CYS"/>
    <property type="match status" value="1"/>
</dbReference>
<dbReference type="Proteomes" id="UP000836841">
    <property type="component" value="Chromosome 7"/>
</dbReference>
<dbReference type="PANTHER" id="PTHR43570">
    <property type="entry name" value="ALDEHYDE DEHYDROGENASE"/>
    <property type="match status" value="1"/>
</dbReference>
<evidence type="ECO:0000313" key="9">
    <source>
        <dbReference type="Proteomes" id="UP000836841"/>
    </source>
</evidence>
<dbReference type="Gene3D" id="3.40.309.10">
    <property type="entry name" value="Aldehyde Dehydrogenase, Chain A, domain 2"/>
    <property type="match status" value="1"/>
</dbReference>
<dbReference type="SUPFAM" id="SSF53720">
    <property type="entry name" value="ALDH-like"/>
    <property type="match status" value="1"/>
</dbReference>
<evidence type="ECO:0000256" key="1">
    <source>
        <dbReference type="ARBA" id="ARBA00009986"/>
    </source>
</evidence>
<dbReference type="InterPro" id="IPR016162">
    <property type="entry name" value="Ald_DH_N"/>
</dbReference>
<dbReference type="GO" id="GO:0005737">
    <property type="term" value="C:cytoplasm"/>
    <property type="evidence" value="ECO:0007669"/>
    <property type="project" value="TreeGrafter"/>
</dbReference>
<keyword evidence="9" id="KW-1185">Reference proteome</keyword>
<dbReference type="AlphaFoldDB" id="A0AAU9T0B2"/>
<dbReference type="InterPro" id="IPR016163">
    <property type="entry name" value="Ald_DH_C"/>
</dbReference>
<keyword evidence="2 5" id="KW-0560">Oxidoreductase</keyword>
<dbReference type="EMBL" id="OU466863">
    <property type="protein sequence ID" value="CAH2076890.1"/>
    <property type="molecule type" value="Genomic_DNA"/>
</dbReference>
<name>A0AAU9T0B2_THLAR</name>
<dbReference type="FunFam" id="3.40.309.10:FF:000003">
    <property type="entry name" value="Aldehyde dehydrogenase"/>
    <property type="match status" value="1"/>
</dbReference>
<evidence type="ECO:0000256" key="4">
    <source>
        <dbReference type="ARBA" id="ARBA00049194"/>
    </source>
</evidence>
<evidence type="ECO:0000256" key="5">
    <source>
        <dbReference type="PIRNR" id="PIRNR036492"/>
    </source>
</evidence>
<feature type="active site" evidence="6">
    <location>
        <position position="280"/>
    </location>
</feature>
<dbReference type="GO" id="GO:0009414">
    <property type="term" value="P:response to water deprivation"/>
    <property type="evidence" value="ECO:0007669"/>
    <property type="project" value="UniProtKB-ARBA"/>
</dbReference>
<evidence type="ECO:0000259" key="7">
    <source>
        <dbReference type="Pfam" id="PF00171"/>
    </source>
</evidence>
<accession>A0AAU9T0B2</accession>
<dbReference type="InterPro" id="IPR015590">
    <property type="entry name" value="Aldehyde_DH_dom"/>
</dbReference>
<dbReference type="InterPro" id="IPR012394">
    <property type="entry name" value="Aldehyde_DH_NAD(P)"/>
</dbReference>
<dbReference type="GO" id="GO:0009737">
    <property type="term" value="P:response to abscisic acid"/>
    <property type="evidence" value="ECO:0007669"/>
    <property type="project" value="UniProtKB-ARBA"/>
</dbReference>
<dbReference type="InterPro" id="IPR016161">
    <property type="entry name" value="Ald_DH/histidinol_DH"/>
</dbReference>
<dbReference type="FunFam" id="3.40.605.10:FF:000004">
    <property type="entry name" value="Aldehyde dehydrogenase"/>
    <property type="match status" value="1"/>
</dbReference>
<comment type="catalytic activity">
    <reaction evidence="4">
        <text>an aldehyde + NAD(+) + H2O = a carboxylate + NADH + 2 H(+)</text>
        <dbReference type="Rhea" id="RHEA:16185"/>
        <dbReference type="ChEBI" id="CHEBI:15377"/>
        <dbReference type="ChEBI" id="CHEBI:15378"/>
        <dbReference type="ChEBI" id="CHEBI:17478"/>
        <dbReference type="ChEBI" id="CHEBI:29067"/>
        <dbReference type="ChEBI" id="CHEBI:57540"/>
        <dbReference type="ChEBI" id="CHEBI:57945"/>
        <dbReference type="EC" id="1.2.1.3"/>
    </reaction>
</comment>
<sequence>MTKLLEMNLHTLRFAEGFCRTRLSVASLATSPFRLSSSGYCGKTRISSRLKFACYATVSAVVEKNTSDFDGKEAALLVEELRVNFNSGGTRSYEWRISQLQNISRMIDEKERCISEALHQDLSKPELEAFLAEISNTKSSCVLAIKELKNWMAPETVKTSVTTFPSSAQIVSEPLGVVLVISAWNFPFLLSVEPIIGAIAAGNAVVLKPSEIAPATSSLLAKLFSEYLDKSTIRVIEGGVPETTALLDQKWDKIFFTGGARVGRIVMAAAAKHLTPVVLELGGKCPALVDSDVNLQVVARRIIAGKWACNNGQACIGVDYVITTKDFASKLIDALKTELKTFFGENPLESKDLSRIVNSFHFKRLESMLKENGVADKIVQGGQTSQDKLKISPTILVDVPEASSMMHEEIFGPLLPVITVQKIEDGVQVIRSKSKPLAAYLFTYSKELQKKFVQDVAAGGIGINDTVLHVTVKDLPFGGVGESGIGAYHGKFSYETFSHKKGVLYRSFAGDSDLRYPPYTPKKKMLLKALLSSDIFSAILAFFGFSGDS</sequence>
<evidence type="ECO:0000256" key="3">
    <source>
        <dbReference type="ARBA" id="ARBA00023027"/>
    </source>
</evidence>
<proteinExistence type="inferred from homology"/>
<evidence type="ECO:0000313" key="8">
    <source>
        <dbReference type="EMBL" id="CAH2076890.1"/>
    </source>
</evidence>
<keyword evidence="3" id="KW-0520">NAD</keyword>
<dbReference type="GO" id="GO:0006081">
    <property type="term" value="P:aldehyde metabolic process"/>
    <property type="evidence" value="ECO:0007669"/>
    <property type="project" value="InterPro"/>
</dbReference>
<evidence type="ECO:0000256" key="6">
    <source>
        <dbReference type="PIRSR" id="PIRSR036492-1"/>
    </source>
</evidence>
<dbReference type="Gene3D" id="3.40.605.10">
    <property type="entry name" value="Aldehyde Dehydrogenase, Chain A, domain 1"/>
    <property type="match status" value="1"/>
</dbReference>
<feature type="active site" evidence="6">
    <location>
        <position position="315"/>
    </location>
</feature>
<dbReference type="GO" id="GO:0004029">
    <property type="term" value="F:aldehyde dehydrogenase (NAD+) activity"/>
    <property type="evidence" value="ECO:0007669"/>
    <property type="project" value="UniProtKB-EC"/>
</dbReference>
<dbReference type="Pfam" id="PF00171">
    <property type="entry name" value="Aldedh"/>
    <property type="match status" value="1"/>
</dbReference>
<dbReference type="PIRSF" id="PIRSF036492">
    <property type="entry name" value="ALDH"/>
    <property type="match status" value="1"/>
</dbReference>
<protein>
    <recommendedName>
        <fullName evidence="5">Aldehyde dehydrogenase</fullName>
    </recommendedName>
</protein>
<organism evidence="8 9">
    <name type="scientific">Thlaspi arvense</name>
    <name type="common">Field penny-cress</name>
    <dbReference type="NCBI Taxonomy" id="13288"/>
    <lineage>
        <taxon>Eukaryota</taxon>
        <taxon>Viridiplantae</taxon>
        <taxon>Streptophyta</taxon>
        <taxon>Embryophyta</taxon>
        <taxon>Tracheophyta</taxon>
        <taxon>Spermatophyta</taxon>
        <taxon>Magnoliopsida</taxon>
        <taxon>eudicotyledons</taxon>
        <taxon>Gunneridae</taxon>
        <taxon>Pentapetalae</taxon>
        <taxon>rosids</taxon>
        <taxon>malvids</taxon>
        <taxon>Brassicales</taxon>
        <taxon>Brassicaceae</taxon>
        <taxon>Thlaspideae</taxon>
        <taxon>Thlaspi</taxon>
    </lineage>
</organism>
<evidence type="ECO:0000256" key="2">
    <source>
        <dbReference type="ARBA" id="ARBA00023002"/>
    </source>
</evidence>
<dbReference type="InterPro" id="IPR016160">
    <property type="entry name" value="Ald_DH_CS_CYS"/>
</dbReference>
<feature type="domain" description="Aldehyde dehydrogenase" evidence="7">
    <location>
        <begin position="78"/>
        <end position="501"/>
    </location>
</feature>
<dbReference type="PANTHER" id="PTHR43570:SF25">
    <property type="entry name" value="ALDEHYDE DEHYDROGENASE FAMILY 3 MEMBER I1, CHLOROPLASTIC"/>
    <property type="match status" value="1"/>
</dbReference>
<reference evidence="8 9" key="1">
    <citation type="submission" date="2022-03" db="EMBL/GenBank/DDBJ databases">
        <authorList>
            <person name="Nunn A."/>
            <person name="Chopra R."/>
            <person name="Nunn A."/>
            <person name="Contreras Garrido A."/>
        </authorList>
    </citation>
    <scope>NUCLEOTIDE SEQUENCE [LARGE SCALE GENOMIC DNA]</scope>
</reference>
<dbReference type="CDD" id="cd07137">
    <property type="entry name" value="ALDH_F3FHI"/>
    <property type="match status" value="1"/>
</dbReference>
<gene>
    <name evidence="8" type="ORF">TAV2_LOCUS22878</name>
</gene>
<comment type="similarity">
    <text evidence="1 5">Belongs to the aldehyde dehydrogenase family.</text>
</comment>